<dbReference type="EMBL" id="SPLM01000076">
    <property type="protein sequence ID" value="TMW61374.1"/>
    <property type="molecule type" value="Genomic_DNA"/>
</dbReference>
<keyword evidence="2" id="KW-1185">Reference proteome</keyword>
<comment type="caution">
    <text evidence="1">The sequence shown here is derived from an EMBL/GenBank/DDBJ whole genome shotgun (WGS) entry which is preliminary data.</text>
</comment>
<dbReference type="InterPro" id="IPR052727">
    <property type="entry name" value="Rab4/Rab5_effector"/>
</dbReference>
<sequence>MSSKQRGSSAVFAPLTLSEVEERAVIDEAALIIKCTLVQETEFRRCGGKPDRAVWKQVRVEDGLSVYKQRGGPGSLFKSSLSDFQVDSEISAPELLTSVRSDDSSRWRQSSFDISNSSSSSSDASDYKVPAMLALGHIDGKLEDVMLGVYDGDDHAWRVRTALLRDKFEQAQILAAIRTPTCDSPFNFLGVKWFSIEYPPVVGSFLLKRDMLIIESLGIANDENGDKYGYSLLHDFRHPYIPELSDQGIVRGNINLCFIFRQETPTRVSVYARGFIDGGGEMPKSLGIIIASMSILSNTNAVETSYARKLAWLVTSQASQRHRTQEKQATSTSCHSCEKTPLLRGLHGCHACGFRFCSKCTVHRKVVLGRQEIAVHSFSFCFACVLQAKEMSPVDVARATLVPPTQEGD</sequence>
<name>A0A8K1CDE9_PYTOL</name>
<organism evidence="1 2">
    <name type="scientific">Pythium oligandrum</name>
    <name type="common">Mycoparasitic fungus</name>
    <dbReference type="NCBI Taxonomy" id="41045"/>
    <lineage>
        <taxon>Eukaryota</taxon>
        <taxon>Sar</taxon>
        <taxon>Stramenopiles</taxon>
        <taxon>Oomycota</taxon>
        <taxon>Peronosporomycetes</taxon>
        <taxon>Pythiales</taxon>
        <taxon>Pythiaceae</taxon>
        <taxon>Pythium</taxon>
    </lineage>
</organism>
<evidence type="ECO:0000313" key="1">
    <source>
        <dbReference type="EMBL" id="TMW61374.1"/>
    </source>
</evidence>
<dbReference type="InterPro" id="IPR011011">
    <property type="entry name" value="Znf_FYVE_PHD"/>
</dbReference>
<evidence type="ECO:0000313" key="2">
    <source>
        <dbReference type="Proteomes" id="UP000794436"/>
    </source>
</evidence>
<dbReference type="AlphaFoldDB" id="A0A8K1CDE9"/>
<dbReference type="Proteomes" id="UP000794436">
    <property type="component" value="Unassembled WGS sequence"/>
</dbReference>
<dbReference type="PANTHER" id="PTHR13510">
    <property type="entry name" value="FYVE-FINGER-CONTAINING RAB5 EFFECTOR PROTEIN RABENOSYN-5-RELATED"/>
    <property type="match status" value="1"/>
</dbReference>
<dbReference type="Gene3D" id="3.30.530.20">
    <property type="match status" value="1"/>
</dbReference>
<accession>A0A8K1CDE9</accession>
<proteinExistence type="predicted"/>
<protein>
    <recommendedName>
        <fullName evidence="3">FYVE-type domain-containing protein</fullName>
    </recommendedName>
</protein>
<dbReference type="CDD" id="cd00065">
    <property type="entry name" value="FYVE_like_SF"/>
    <property type="match status" value="1"/>
</dbReference>
<evidence type="ECO:0008006" key="3">
    <source>
        <dbReference type="Google" id="ProtNLM"/>
    </source>
</evidence>
<dbReference type="SUPFAM" id="SSF57903">
    <property type="entry name" value="FYVE/PHD zinc finger"/>
    <property type="match status" value="1"/>
</dbReference>
<dbReference type="InterPro" id="IPR023393">
    <property type="entry name" value="START-like_dom_sf"/>
</dbReference>
<gene>
    <name evidence="1" type="ORF">Poli38472_012565</name>
</gene>
<reference evidence="1" key="1">
    <citation type="submission" date="2019-03" db="EMBL/GenBank/DDBJ databases">
        <title>Long read genome sequence of the mycoparasitic Pythium oligandrum ATCC 38472 isolated from sugarbeet rhizosphere.</title>
        <authorList>
            <person name="Gaulin E."/>
        </authorList>
    </citation>
    <scope>NUCLEOTIDE SEQUENCE</scope>
    <source>
        <strain evidence="1">ATCC 38472_TT</strain>
    </source>
</reference>
<dbReference type="PANTHER" id="PTHR13510:SF44">
    <property type="entry name" value="RABENOSYN-5"/>
    <property type="match status" value="1"/>
</dbReference>
<dbReference type="OrthoDB" id="57932at2759"/>